<name>A0A2V3WBH8_9BACI</name>
<dbReference type="CDD" id="cd00317">
    <property type="entry name" value="cyclophilin"/>
    <property type="match status" value="1"/>
</dbReference>
<evidence type="ECO:0000256" key="2">
    <source>
        <dbReference type="ARBA" id="ARBA00002388"/>
    </source>
</evidence>
<keyword evidence="4 5" id="KW-0413">Isomerase</keyword>
<feature type="domain" description="PPIase cyclophilin-type" evidence="6">
    <location>
        <begin position="55"/>
        <end position="211"/>
    </location>
</feature>
<comment type="catalytic activity">
    <reaction evidence="1 5">
        <text>[protein]-peptidylproline (omega=180) = [protein]-peptidylproline (omega=0)</text>
        <dbReference type="Rhea" id="RHEA:16237"/>
        <dbReference type="Rhea" id="RHEA-COMP:10747"/>
        <dbReference type="Rhea" id="RHEA-COMP:10748"/>
        <dbReference type="ChEBI" id="CHEBI:83833"/>
        <dbReference type="ChEBI" id="CHEBI:83834"/>
        <dbReference type="EC" id="5.2.1.8"/>
    </reaction>
</comment>
<dbReference type="OrthoDB" id="9807797at2"/>
<proteinExistence type="inferred from homology"/>
<dbReference type="SUPFAM" id="SSF50891">
    <property type="entry name" value="Cyclophilin-like"/>
    <property type="match status" value="1"/>
</dbReference>
<organism evidence="7 8">
    <name type="scientific">Streptohalobacillus salinus</name>
    <dbReference type="NCBI Taxonomy" id="621096"/>
    <lineage>
        <taxon>Bacteria</taxon>
        <taxon>Bacillati</taxon>
        <taxon>Bacillota</taxon>
        <taxon>Bacilli</taxon>
        <taxon>Bacillales</taxon>
        <taxon>Bacillaceae</taxon>
        <taxon>Streptohalobacillus</taxon>
    </lineage>
</organism>
<protein>
    <recommendedName>
        <fullName evidence="5">Peptidyl-prolyl cis-trans isomerase</fullName>
        <shortName evidence="5">PPIase</shortName>
        <ecNumber evidence="5">5.2.1.8</ecNumber>
    </recommendedName>
</protein>
<evidence type="ECO:0000313" key="8">
    <source>
        <dbReference type="Proteomes" id="UP000247922"/>
    </source>
</evidence>
<feature type="chain" id="PRO_5039762427" description="Peptidyl-prolyl cis-trans isomerase" evidence="5">
    <location>
        <begin position="23"/>
        <end position="224"/>
    </location>
</feature>
<dbReference type="AlphaFoldDB" id="A0A2V3WBH8"/>
<dbReference type="PANTHER" id="PTHR45625:SF4">
    <property type="entry name" value="PEPTIDYLPROLYL ISOMERASE DOMAIN AND WD REPEAT-CONTAINING PROTEIN 1"/>
    <property type="match status" value="1"/>
</dbReference>
<dbReference type="Gene3D" id="2.40.100.10">
    <property type="entry name" value="Cyclophilin-like"/>
    <property type="match status" value="1"/>
</dbReference>
<evidence type="ECO:0000313" key="7">
    <source>
        <dbReference type="EMBL" id="PXW86089.1"/>
    </source>
</evidence>
<reference evidence="7 8" key="1">
    <citation type="submission" date="2018-05" db="EMBL/GenBank/DDBJ databases">
        <title>Genomic Encyclopedia of Type Strains, Phase IV (KMG-IV): sequencing the most valuable type-strain genomes for metagenomic binning, comparative biology and taxonomic classification.</title>
        <authorList>
            <person name="Goeker M."/>
        </authorList>
    </citation>
    <scope>NUCLEOTIDE SEQUENCE [LARGE SCALE GENOMIC DNA]</scope>
    <source>
        <strain evidence="7 8">DSM 22440</strain>
    </source>
</reference>
<dbReference type="PRINTS" id="PR00153">
    <property type="entry name" value="CSAPPISMRASE"/>
</dbReference>
<keyword evidence="3 5" id="KW-0697">Rotamase</keyword>
<dbReference type="EMBL" id="QJJR01000025">
    <property type="protein sequence ID" value="PXW86089.1"/>
    <property type="molecule type" value="Genomic_DNA"/>
</dbReference>
<comment type="function">
    <text evidence="2 5">PPIases accelerate the folding of proteins. It catalyzes the cis-trans isomerization of proline imidic peptide bonds in oligopeptides.</text>
</comment>
<dbReference type="Proteomes" id="UP000247922">
    <property type="component" value="Unassembled WGS sequence"/>
</dbReference>
<evidence type="ECO:0000256" key="4">
    <source>
        <dbReference type="ARBA" id="ARBA00023235"/>
    </source>
</evidence>
<evidence type="ECO:0000259" key="6">
    <source>
        <dbReference type="PROSITE" id="PS50072"/>
    </source>
</evidence>
<dbReference type="InterPro" id="IPR044666">
    <property type="entry name" value="Cyclophilin_A-like"/>
</dbReference>
<dbReference type="RefSeq" id="WP_110252274.1">
    <property type="nucleotide sequence ID" value="NZ_QJJR01000025.1"/>
</dbReference>
<accession>A0A2V3WBH8</accession>
<dbReference type="GO" id="GO:0003755">
    <property type="term" value="F:peptidyl-prolyl cis-trans isomerase activity"/>
    <property type="evidence" value="ECO:0007669"/>
    <property type="project" value="UniProtKB-UniRule"/>
</dbReference>
<dbReference type="EC" id="5.2.1.8" evidence="5"/>
<comment type="similarity">
    <text evidence="5">Belongs to the cyclophilin-type PPIase family.</text>
</comment>
<dbReference type="Pfam" id="PF00160">
    <property type="entry name" value="Pro_isomerase"/>
    <property type="match status" value="1"/>
</dbReference>
<dbReference type="InterPro" id="IPR029000">
    <property type="entry name" value="Cyclophilin-like_dom_sf"/>
</dbReference>
<dbReference type="PANTHER" id="PTHR45625">
    <property type="entry name" value="PEPTIDYL-PROLYL CIS-TRANS ISOMERASE-RELATED"/>
    <property type="match status" value="1"/>
</dbReference>
<evidence type="ECO:0000256" key="5">
    <source>
        <dbReference type="RuleBase" id="RU363019"/>
    </source>
</evidence>
<sequence>MYNKKMLLISLGLLLFILVACQNTSDKESAETKQIETGEPKANETKEPTIAEDKFPQVTITMETGEAIVFELYPNAAPNTVRNFISLIDQSYYDGLIFHRVIEDFMIHGGDPYGNGLGGPDYSIRGEFSANGFDNPIKHERGVISMARSQSPDSAGSQFFIVHKDSTHLDGQYAAFGKVIEGLDVIDRIAAVNTDNNDLPLDDEVMRSITVDKKGITYDTPEYK</sequence>
<gene>
    <name evidence="7" type="ORF">DES38_1256</name>
</gene>
<evidence type="ECO:0000256" key="3">
    <source>
        <dbReference type="ARBA" id="ARBA00023110"/>
    </source>
</evidence>
<keyword evidence="8" id="KW-1185">Reference proteome</keyword>
<comment type="caution">
    <text evidence="7">The sequence shown here is derived from an EMBL/GenBank/DDBJ whole genome shotgun (WGS) entry which is preliminary data.</text>
</comment>
<feature type="signal peptide" evidence="5">
    <location>
        <begin position="1"/>
        <end position="22"/>
    </location>
</feature>
<dbReference type="PROSITE" id="PS51257">
    <property type="entry name" value="PROKAR_LIPOPROTEIN"/>
    <property type="match status" value="1"/>
</dbReference>
<keyword evidence="5" id="KW-0732">Signal</keyword>
<dbReference type="InterPro" id="IPR002130">
    <property type="entry name" value="Cyclophilin-type_PPIase_dom"/>
</dbReference>
<evidence type="ECO:0000256" key="1">
    <source>
        <dbReference type="ARBA" id="ARBA00000971"/>
    </source>
</evidence>
<dbReference type="PROSITE" id="PS50072">
    <property type="entry name" value="CSA_PPIASE_2"/>
    <property type="match status" value="1"/>
</dbReference>